<organism evidence="2 3">
    <name type="scientific">Duganella rivi</name>
    <dbReference type="NCBI Taxonomy" id="2666083"/>
    <lineage>
        <taxon>Bacteria</taxon>
        <taxon>Pseudomonadati</taxon>
        <taxon>Pseudomonadota</taxon>
        <taxon>Betaproteobacteria</taxon>
        <taxon>Burkholderiales</taxon>
        <taxon>Oxalobacteraceae</taxon>
        <taxon>Telluria group</taxon>
        <taxon>Duganella</taxon>
    </lineage>
</organism>
<protein>
    <submittedName>
        <fullName evidence="2">Uncharacterized protein</fullName>
    </submittedName>
</protein>
<sequence>MAEINATQMRDALAWVTNDQKTAEDPSTNPWEWFWEAVQGDFNDDRSTGQIVLDAAISMIPLVDQICDVRDLIANCKKLYKEPGDTWAWVALVLTLIGLFPVLGSLVKGVLKVFFAFVRRAGGDHVIKAVDAAMTWVITLLRRREFQKYLHAHKIDEVFDWLAKQIKAVQAKVNTTALLAAFDKAIQSLQSMADKVKYVPVISGKAEDAIEQVKNIRRMAKNGMDSAVHKVDEIFDAIVRRLENEALREKYGILDTANVHFRGALPESSAVALMRNQKTRPTWITLGDRMFDEADPDAYKTMLSMHVRQGWPTLSEQNIKSFHKFVPDEIKGPARLYRIIAPTSGAMGDCWVSEKVFKELQSAADPKAAWRKHLAVWPDWNVNGQFVIYDVKAGETLKVWRGPASSQVKDALPGMSLEGGWEQVIFKVDRASGMADDMRYFKISPGKSSWMDRGIDYGDYSKLTEQQKRAYTSLRIKTNHPNISGPFETGWGYTDFGGKGFPNKIGLPSFPGQTTTLAK</sequence>
<dbReference type="InterPro" id="IPR049802">
    <property type="entry name" value="RhsC-like_FIX"/>
</dbReference>
<dbReference type="RefSeq" id="WP_161016934.1">
    <property type="nucleotide sequence ID" value="NZ_WWCK01000010.1"/>
</dbReference>
<comment type="caution">
    <text evidence="2">The sequence shown here is derived from an EMBL/GenBank/DDBJ whole genome shotgun (WGS) entry which is preliminary data.</text>
</comment>
<reference evidence="2 3" key="1">
    <citation type="submission" date="2019-12" db="EMBL/GenBank/DDBJ databases">
        <title>Novel species isolated from a subtropical stream in China.</title>
        <authorList>
            <person name="Lu H."/>
        </authorList>
    </citation>
    <scope>NUCLEOTIDE SEQUENCE [LARGE SCALE GENOMIC DNA]</scope>
    <source>
        <strain evidence="2 3">FT55W</strain>
    </source>
</reference>
<keyword evidence="1" id="KW-1133">Transmembrane helix</keyword>
<dbReference type="CDD" id="cd20746">
    <property type="entry name" value="FIX_Ntox15_NUC_DUF4112_RhsA-like"/>
    <property type="match status" value="1"/>
</dbReference>
<keyword evidence="3" id="KW-1185">Reference proteome</keyword>
<gene>
    <name evidence="2" type="ORF">GTP45_27010</name>
</gene>
<dbReference type="Proteomes" id="UP000450012">
    <property type="component" value="Unassembled WGS sequence"/>
</dbReference>
<evidence type="ECO:0000313" key="3">
    <source>
        <dbReference type="Proteomes" id="UP000450012"/>
    </source>
</evidence>
<proteinExistence type="predicted"/>
<dbReference type="EMBL" id="WWCK01000010">
    <property type="protein sequence ID" value="MYM70430.1"/>
    <property type="molecule type" value="Genomic_DNA"/>
</dbReference>
<evidence type="ECO:0000256" key="1">
    <source>
        <dbReference type="SAM" id="Phobius"/>
    </source>
</evidence>
<evidence type="ECO:0000313" key="2">
    <source>
        <dbReference type="EMBL" id="MYM70430.1"/>
    </source>
</evidence>
<accession>A0A7X4GWG3</accession>
<dbReference type="AlphaFoldDB" id="A0A7X4GWG3"/>
<keyword evidence="1" id="KW-0472">Membrane</keyword>
<feature type="transmembrane region" description="Helical" evidence="1">
    <location>
        <begin position="87"/>
        <end position="111"/>
    </location>
</feature>
<name>A0A7X4GWG3_9BURK</name>
<keyword evidence="1" id="KW-0812">Transmembrane</keyword>